<accession>A0ABU8SLU8</accession>
<keyword evidence="2" id="KW-1185">Reference proteome</keyword>
<name>A0ABU8SLU8_9LACO</name>
<evidence type="ECO:0000313" key="2">
    <source>
        <dbReference type="Proteomes" id="UP001370590"/>
    </source>
</evidence>
<dbReference type="EMBL" id="JAWMWH010000001">
    <property type="protein sequence ID" value="MEJ6400555.1"/>
    <property type="molecule type" value="Genomic_DNA"/>
</dbReference>
<comment type="caution">
    <text evidence="1">The sequence shown here is derived from an EMBL/GenBank/DDBJ whole genome shotgun (WGS) entry which is preliminary data.</text>
</comment>
<dbReference type="Proteomes" id="UP001370590">
    <property type="component" value="Unassembled WGS sequence"/>
</dbReference>
<sequence length="308" mass="35357">MSNSLKRTSDSLINYNKQLKAGLANGIKFTDLMDVMIETSDKNKLLDAVHKLVKFRLSTEFVNFPIQYSKADFYLLFMNRLLEEHNLSTATQLKTGQIGNSLVQYLDPLSNHDSFRFSINNSQVAYIDTQMNEPIFYLDFDAKLLAFNNESLLEVFVYNLKDQLGAKAVSAAINILMKFASFMAEDYGYQVNYSILDTRNALFTSFATHDFDRHIIDQLFVSAAENGYSLMAYNVTGAQLELDDVQVNIFDSNQGEAKSAADWGLQVVDPKNKVSWFQLLLKYDFLKNWYLDNLEHLELETRAQKIER</sequence>
<reference evidence="1 2" key="1">
    <citation type="submission" date="2023-10" db="EMBL/GenBank/DDBJ databases">
        <title>Nicoliella lavandulae sp. nov. isolated from Lavandula angustifolia flowers.</title>
        <authorList>
            <person name="Alcantara C."/>
            <person name="Zuniga M."/>
            <person name="Landete J.M."/>
            <person name="Monedero V."/>
        </authorList>
    </citation>
    <scope>NUCLEOTIDE SEQUENCE [LARGE SCALE GENOMIC DNA]</scope>
    <source>
        <strain evidence="1 2">Es01</strain>
    </source>
</reference>
<protein>
    <submittedName>
        <fullName evidence="1">Uncharacterized protein</fullName>
    </submittedName>
</protein>
<gene>
    <name evidence="1" type="ORF">R4146_05205</name>
</gene>
<organism evidence="1 2">
    <name type="scientific">Nicoliella lavandulae</name>
    <dbReference type="NCBI Taxonomy" id="3082954"/>
    <lineage>
        <taxon>Bacteria</taxon>
        <taxon>Bacillati</taxon>
        <taxon>Bacillota</taxon>
        <taxon>Bacilli</taxon>
        <taxon>Lactobacillales</taxon>
        <taxon>Lactobacillaceae</taxon>
        <taxon>Nicoliella</taxon>
    </lineage>
</organism>
<proteinExistence type="predicted"/>
<evidence type="ECO:0000313" key="1">
    <source>
        <dbReference type="EMBL" id="MEJ6400555.1"/>
    </source>
</evidence>
<dbReference type="RefSeq" id="WP_339960364.1">
    <property type="nucleotide sequence ID" value="NZ_JAWMWH010000001.1"/>
</dbReference>